<dbReference type="EMBL" id="CACVKT020001654">
    <property type="protein sequence ID" value="CAC5370115.1"/>
    <property type="molecule type" value="Genomic_DNA"/>
</dbReference>
<accession>A0A6J8APJ4</accession>
<proteinExistence type="predicted"/>
<reference evidence="1 2" key="1">
    <citation type="submission" date="2020-06" db="EMBL/GenBank/DDBJ databases">
        <authorList>
            <person name="Li R."/>
            <person name="Bekaert M."/>
        </authorList>
    </citation>
    <scope>NUCLEOTIDE SEQUENCE [LARGE SCALE GENOMIC DNA]</scope>
    <source>
        <strain evidence="2">wild</strain>
    </source>
</reference>
<dbReference type="Proteomes" id="UP000507470">
    <property type="component" value="Unassembled WGS sequence"/>
</dbReference>
<gene>
    <name evidence="1" type="ORF">MCOR_9070</name>
</gene>
<keyword evidence="2" id="KW-1185">Reference proteome</keyword>
<organism evidence="1 2">
    <name type="scientific">Mytilus coruscus</name>
    <name type="common">Sea mussel</name>
    <dbReference type="NCBI Taxonomy" id="42192"/>
    <lineage>
        <taxon>Eukaryota</taxon>
        <taxon>Metazoa</taxon>
        <taxon>Spiralia</taxon>
        <taxon>Lophotrochozoa</taxon>
        <taxon>Mollusca</taxon>
        <taxon>Bivalvia</taxon>
        <taxon>Autobranchia</taxon>
        <taxon>Pteriomorphia</taxon>
        <taxon>Mytilida</taxon>
        <taxon>Mytiloidea</taxon>
        <taxon>Mytilidae</taxon>
        <taxon>Mytilinae</taxon>
        <taxon>Mytilus</taxon>
    </lineage>
</organism>
<dbReference type="AlphaFoldDB" id="A0A6J8APJ4"/>
<evidence type="ECO:0000313" key="2">
    <source>
        <dbReference type="Proteomes" id="UP000507470"/>
    </source>
</evidence>
<protein>
    <submittedName>
        <fullName evidence="1">Uncharacterized protein</fullName>
    </submittedName>
</protein>
<evidence type="ECO:0000313" key="1">
    <source>
        <dbReference type="EMBL" id="CAC5370115.1"/>
    </source>
</evidence>
<name>A0A6J8APJ4_MYTCO</name>
<sequence>MIPKPANQIADEVIIDEDEMVEVESAREELWDSVRTYEDKQMNRRLRRVGMSYRMWPHAQKHPRCSFLDSWVGAESQPELLCEDIRAPTSWNVIPHVAPRPEAPRCSFWILGLEPEPELLYEDILGQTDEQASPTSWNVIPHVTPRKQHESPLWILGFDHLHVAYPELPSNNQPEHCTTVVHRARLFSVMVPKPDDDVIIDEDEMVELDQLARSSGTGLRSAMK</sequence>